<comment type="caution">
    <text evidence="2">The sequence shown here is derived from an EMBL/GenBank/DDBJ whole genome shotgun (WGS) entry which is preliminary data.</text>
</comment>
<proteinExistence type="predicted"/>
<feature type="transmembrane region" description="Helical" evidence="1">
    <location>
        <begin position="18"/>
        <end position="36"/>
    </location>
</feature>
<organism evidence="2 3">
    <name type="scientific">Alsobacter metallidurans</name>
    <dbReference type="NCBI Taxonomy" id="340221"/>
    <lineage>
        <taxon>Bacteria</taxon>
        <taxon>Pseudomonadati</taxon>
        <taxon>Pseudomonadota</taxon>
        <taxon>Alphaproteobacteria</taxon>
        <taxon>Hyphomicrobiales</taxon>
        <taxon>Alsobacteraceae</taxon>
        <taxon>Alsobacter</taxon>
    </lineage>
</organism>
<accession>A0A917MJ01</accession>
<dbReference type="EMBL" id="BMES01000002">
    <property type="protein sequence ID" value="GGH28816.1"/>
    <property type="molecule type" value="Genomic_DNA"/>
</dbReference>
<dbReference type="Proteomes" id="UP000603912">
    <property type="component" value="Unassembled WGS sequence"/>
</dbReference>
<name>A0A917MJ01_9HYPH</name>
<reference evidence="2" key="1">
    <citation type="journal article" date="2014" name="Int. J. Syst. Evol. Microbiol.">
        <title>Complete genome sequence of Corynebacterium casei LMG S-19264T (=DSM 44701T), isolated from a smear-ripened cheese.</title>
        <authorList>
            <consortium name="US DOE Joint Genome Institute (JGI-PGF)"/>
            <person name="Walter F."/>
            <person name="Albersmeier A."/>
            <person name="Kalinowski J."/>
            <person name="Ruckert C."/>
        </authorList>
    </citation>
    <scope>NUCLEOTIDE SEQUENCE</scope>
    <source>
        <strain evidence="2">CGMCC 1.12214</strain>
    </source>
</reference>
<evidence type="ECO:0000313" key="2">
    <source>
        <dbReference type="EMBL" id="GGH28816.1"/>
    </source>
</evidence>
<evidence type="ECO:0000256" key="1">
    <source>
        <dbReference type="SAM" id="Phobius"/>
    </source>
</evidence>
<dbReference type="InterPro" id="IPR008620">
    <property type="entry name" value="FixH"/>
</dbReference>
<keyword evidence="3" id="KW-1185">Reference proteome</keyword>
<dbReference type="InterPro" id="IPR018037">
    <property type="entry name" value="FixH_proteobacterial"/>
</dbReference>
<dbReference type="PIRSF" id="PIRSF011386">
    <property type="entry name" value="FixH"/>
    <property type="match status" value="1"/>
</dbReference>
<dbReference type="Pfam" id="PF05751">
    <property type="entry name" value="FixH"/>
    <property type="match status" value="1"/>
</dbReference>
<keyword evidence="1" id="KW-0472">Membrane</keyword>
<dbReference type="AlphaFoldDB" id="A0A917MJ01"/>
<keyword evidence="1" id="KW-0812">Transmembrane</keyword>
<dbReference type="RefSeq" id="WP_210318675.1">
    <property type="nucleotide sequence ID" value="NZ_BMES01000002.1"/>
</dbReference>
<protein>
    <submittedName>
        <fullName evidence="2">Nitrogen fixation protein FixH</fullName>
    </submittedName>
</protein>
<sequence length="168" mass="18197">MSDASMIDNGFRLTGRHVLMMLIGFFAVVFAVNAYMMRVAIMTFSGVESATPYKNGLAYNTEIAGGKRQAALGWTVNAHVTRGADGRAVVSVDARDAGGMGVSDVTVHAVLERPAEKRADRGAEMRELGGGRFAAELEDVAAGQWDLVIEMTRADERVFKSRSRIVLR</sequence>
<evidence type="ECO:0000313" key="3">
    <source>
        <dbReference type="Proteomes" id="UP000603912"/>
    </source>
</evidence>
<keyword evidence="1" id="KW-1133">Transmembrane helix</keyword>
<gene>
    <name evidence="2" type="primary">fixH</name>
    <name evidence="2" type="ORF">GCM10007036_38280</name>
</gene>
<reference evidence="2" key="2">
    <citation type="submission" date="2020-09" db="EMBL/GenBank/DDBJ databases">
        <authorList>
            <person name="Sun Q."/>
            <person name="Zhou Y."/>
        </authorList>
    </citation>
    <scope>NUCLEOTIDE SEQUENCE</scope>
    <source>
        <strain evidence="2">CGMCC 1.12214</strain>
    </source>
</reference>